<organism evidence="1 2">
    <name type="scientific">Penicillium cf. viridicatum</name>
    <dbReference type="NCBI Taxonomy" id="2972119"/>
    <lineage>
        <taxon>Eukaryota</taxon>
        <taxon>Fungi</taxon>
        <taxon>Dikarya</taxon>
        <taxon>Ascomycota</taxon>
        <taxon>Pezizomycotina</taxon>
        <taxon>Eurotiomycetes</taxon>
        <taxon>Eurotiomycetidae</taxon>
        <taxon>Eurotiales</taxon>
        <taxon>Aspergillaceae</taxon>
        <taxon>Penicillium</taxon>
    </lineage>
</organism>
<name>A0A9W9JB03_9EURO</name>
<dbReference type="AlphaFoldDB" id="A0A9W9JB03"/>
<dbReference type="EMBL" id="JAPQKQ010000006">
    <property type="protein sequence ID" value="KAJ5193413.1"/>
    <property type="molecule type" value="Genomic_DNA"/>
</dbReference>
<comment type="caution">
    <text evidence="1">The sequence shown here is derived from an EMBL/GenBank/DDBJ whole genome shotgun (WGS) entry which is preliminary data.</text>
</comment>
<accession>A0A9W9JB03</accession>
<evidence type="ECO:0000313" key="2">
    <source>
        <dbReference type="Proteomes" id="UP001150942"/>
    </source>
</evidence>
<reference evidence="1" key="2">
    <citation type="journal article" date="2023" name="IMA Fungus">
        <title>Comparative genomic study of the Penicillium genus elucidates a diverse pangenome and 15 lateral gene transfer events.</title>
        <authorList>
            <person name="Petersen C."/>
            <person name="Sorensen T."/>
            <person name="Nielsen M.R."/>
            <person name="Sondergaard T.E."/>
            <person name="Sorensen J.L."/>
            <person name="Fitzpatrick D.A."/>
            <person name="Frisvad J.C."/>
            <person name="Nielsen K.L."/>
        </authorList>
    </citation>
    <scope>NUCLEOTIDE SEQUENCE</scope>
    <source>
        <strain evidence="1">IBT 20477</strain>
    </source>
</reference>
<reference evidence="1" key="1">
    <citation type="submission" date="2022-11" db="EMBL/GenBank/DDBJ databases">
        <authorList>
            <person name="Petersen C."/>
        </authorList>
    </citation>
    <scope>NUCLEOTIDE SEQUENCE</scope>
    <source>
        <strain evidence="1">IBT 20477</strain>
    </source>
</reference>
<protein>
    <submittedName>
        <fullName evidence="1">Uncharacterized protein</fullName>
    </submittedName>
</protein>
<sequence length="91" mass="10726">MKDPTPFSGKPGENFKHYIKQYKYVWQGMTHIKEEENKEAQAMTLLAGLRGLALEFAYTLPQDIQDNFEEFSNRLIQQFPIERKVVNKFDV</sequence>
<gene>
    <name evidence="1" type="ORF">N7449_009555</name>
</gene>
<proteinExistence type="predicted"/>
<dbReference type="OrthoDB" id="4361978at2759"/>
<dbReference type="Proteomes" id="UP001150942">
    <property type="component" value="Unassembled WGS sequence"/>
</dbReference>
<keyword evidence="2" id="KW-1185">Reference proteome</keyword>
<evidence type="ECO:0000313" key="1">
    <source>
        <dbReference type="EMBL" id="KAJ5193413.1"/>
    </source>
</evidence>